<dbReference type="AlphaFoldDB" id="A0AAN7S956"/>
<dbReference type="Pfam" id="PF08395">
    <property type="entry name" value="7tm_7"/>
    <property type="match status" value="1"/>
</dbReference>
<keyword evidence="5 6" id="KW-0472">Membrane</keyword>
<comment type="caution">
    <text evidence="7">The sequence shown here is derived from an EMBL/GenBank/DDBJ whole genome shotgun (WGS) entry which is preliminary data.</text>
</comment>
<proteinExistence type="predicted"/>
<evidence type="ECO:0000256" key="4">
    <source>
        <dbReference type="ARBA" id="ARBA00022989"/>
    </source>
</evidence>
<dbReference type="GO" id="GO:0050909">
    <property type="term" value="P:sensory perception of taste"/>
    <property type="evidence" value="ECO:0007669"/>
    <property type="project" value="InterPro"/>
</dbReference>
<dbReference type="InterPro" id="IPR013604">
    <property type="entry name" value="7TM_chemorcpt"/>
</dbReference>
<accession>A0AAN7S956</accession>
<gene>
    <name evidence="7" type="ORF">RN001_007537</name>
</gene>
<sequence>MNDTNSFIKAKNVISSGLDMHHLVNELTQKITKTYGFTMHASVTVYLLDIIVLITIQDGLIKRNVCFLVISNVTYTLFSTAVFVVSEKLNFEKIKIKLLLTELSLPYLDEELSDLRQRFYYRLFYEKDEISAGGFYNINVKTITTVSDEVNEDSIFNNDF</sequence>
<dbReference type="GO" id="GO:0005886">
    <property type="term" value="C:plasma membrane"/>
    <property type="evidence" value="ECO:0007669"/>
    <property type="project" value="UniProtKB-SubCell"/>
</dbReference>
<keyword evidence="8" id="KW-1185">Reference proteome</keyword>
<keyword evidence="4 6" id="KW-1133">Transmembrane helix</keyword>
<keyword evidence="3 6" id="KW-0812">Transmembrane</keyword>
<evidence type="ECO:0000313" key="7">
    <source>
        <dbReference type="EMBL" id="KAK4879391.1"/>
    </source>
</evidence>
<name>A0AAN7S956_9COLE</name>
<evidence type="ECO:0000256" key="6">
    <source>
        <dbReference type="SAM" id="Phobius"/>
    </source>
</evidence>
<organism evidence="7 8">
    <name type="scientific">Aquatica leii</name>
    <dbReference type="NCBI Taxonomy" id="1421715"/>
    <lineage>
        <taxon>Eukaryota</taxon>
        <taxon>Metazoa</taxon>
        <taxon>Ecdysozoa</taxon>
        <taxon>Arthropoda</taxon>
        <taxon>Hexapoda</taxon>
        <taxon>Insecta</taxon>
        <taxon>Pterygota</taxon>
        <taxon>Neoptera</taxon>
        <taxon>Endopterygota</taxon>
        <taxon>Coleoptera</taxon>
        <taxon>Polyphaga</taxon>
        <taxon>Elateriformia</taxon>
        <taxon>Elateroidea</taxon>
        <taxon>Lampyridae</taxon>
        <taxon>Luciolinae</taxon>
        <taxon>Aquatica</taxon>
    </lineage>
</organism>
<evidence type="ECO:0000256" key="3">
    <source>
        <dbReference type="ARBA" id="ARBA00022692"/>
    </source>
</evidence>
<protein>
    <submittedName>
        <fullName evidence="7">Uncharacterized protein</fullName>
    </submittedName>
</protein>
<feature type="transmembrane region" description="Helical" evidence="6">
    <location>
        <begin position="65"/>
        <end position="85"/>
    </location>
</feature>
<reference evidence="8" key="1">
    <citation type="submission" date="2023-01" db="EMBL/GenBank/DDBJ databases">
        <title>Key to firefly adult light organ development and bioluminescence: homeobox transcription factors regulate luciferase expression and transportation to peroxisome.</title>
        <authorList>
            <person name="Fu X."/>
        </authorList>
    </citation>
    <scope>NUCLEOTIDE SEQUENCE [LARGE SCALE GENOMIC DNA]</scope>
</reference>
<evidence type="ECO:0000256" key="1">
    <source>
        <dbReference type="ARBA" id="ARBA00004651"/>
    </source>
</evidence>
<keyword evidence="2" id="KW-1003">Cell membrane</keyword>
<evidence type="ECO:0000313" key="8">
    <source>
        <dbReference type="Proteomes" id="UP001353858"/>
    </source>
</evidence>
<feature type="transmembrane region" description="Helical" evidence="6">
    <location>
        <begin position="37"/>
        <end position="56"/>
    </location>
</feature>
<evidence type="ECO:0000256" key="2">
    <source>
        <dbReference type="ARBA" id="ARBA00022475"/>
    </source>
</evidence>
<dbReference type="Proteomes" id="UP001353858">
    <property type="component" value="Unassembled WGS sequence"/>
</dbReference>
<dbReference type="EMBL" id="JARPUR010000003">
    <property type="protein sequence ID" value="KAK4879391.1"/>
    <property type="molecule type" value="Genomic_DNA"/>
</dbReference>
<evidence type="ECO:0000256" key="5">
    <source>
        <dbReference type="ARBA" id="ARBA00023136"/>
    </source>
</evidence>
<comment type="subcellular location">
    <subcellularLocation>
        <location evidence="1">Cell membrane</location>
        <topology evidence="1">Multi-pass membrane protein</topology>
    </subcellularLocation>
</comment>